<dbReference type="OrthoDB" id="5071446at2759"/>
<feature type="compositionally biased region" description="Basic and acidic residues" evidence="1">
    <location>
        <begin position="169"/>
        <end position="187"/>
    </location>
</feature>
<comment type="caution">
    <text evidence="3">The sequence shown here is derived from an EMBL/GenBank/DDBJ whole genome shotgun (WGS) entry which is preliminary data.</text>
</comment>
<evidence type="ECO:0000256" key="2">
    <source>
        <dbReference type="SAM" id="SignalP"/>
    </source>
</evidence>
<keyword evidence="2" id="KW-0732">Signal</keyword>
<feature type="compositionally biased region" description="Basic and acidic residues" evidence="1">
    <location>
        <begin position="80"/>
        <end position="93"/>
    </location>
</feature>
<feature type="compositionally biased region" description="Acidic residues" evidence="1">
    <location>
        <begin position="188"/>
        <end position="204"/>
    </location>
</feature>
<evidence type="ECO:0000256" key="1">
    <source>
        <dbReference type="SAM" id="MobiDB-lite"/>
    </source>
</evidence>
<feature type="chain" id="PRO_5043321522" evidence="2">
    <location>
        <begin position="20"/>
        <end position="332"/>
    </location>
</feature>
<evidence type="ECO:0000313" key="4">
    <source>
        <dbReference type="Proteomes" id="UP000760494"/>
    </source>
</evidence>
<feature type="region of interest" description="Disordered" evidence="1">
    <location>
        <begin position="144"/>
        <end position="245"/>
    </location>
</feature>
<accession>A0A2H3RAP1</accession>
<dbReference type="AlphaFoldDB" id="A0A2H3RAP1"/>
<feature type="compositionally biased region" description="Basic and acidic residues" evidence="1">
    <location>
        <begin position="218"/>
        <end position="245"/>
    </location>
</feature>
<feature type="region of interest" description="Disordered" evidence="1">
    <location>
        <begin position="304"/>
        <end position="332"/>
    </location>
</feature>
<feature type="compositionally biased region" description="Basic and acidic residues" evidence="1">
    <location>
        <begin position="100"/>
        <end position="112"/>
    </location>
</feature>
<protein>
    <submittedName>
        <fullName evidence="3">Uncharacterized protein</fullName>
    </submittedName>
</protein>
<dbReference type="EMBL" id="CABFJX010000409">
    <property type="protein sequence ID" value="VTT81787.1"/>
    <property type="molecule type" value="Genomic_DNA"/>
</dbReference>
<name>A0A2H3RAP1_FUSFU</name>
<dbReference type="Proteomes" id="UP000760494">
    <property type="component" value="Unassembled WGS sequence"/>
</dbReference>
<reference evidence="3" key="1">
    <citation type="submission" date="2019-05" db="EMBL/GenBank/DDBJ databases">
        <authorList>
            <person name="Piombo E."/>
        </authorList>
    </citation>
    <scope>NUCLEOTIDE SEQUENCE</scope>
    <source>
        <strain evidence="3">C2S</strain>
    </source>
</reference>
<feature type="region of interest" description="Disordered" evidence="1">
    <location>
        <begin position="80"/>
        <end position="113"/>
    </location>
</feature>
<organism evidence="3 4">
    <name type="scientific">Fusarium fujikuroi</name>
    <name type="common">Bakanae and foot rot disease fungus</name>
    <name type="synonym">Gibberella fujikuroi</name>
    <dbReference type="NCBI Taxonomy" id="5127"/>
    <lineage>
        <taxon>Eukaryota</taxon>
        <taxon>Fungi</taxon>
        <taxon>Dikarya</taxon>
        <taxon>Ascomycota</taxon>
        <taxon>Pezizomycotina</taxon>
        <taxon>Sordariomycetes</taxon>
        <taxon>Hypocreomycetidae</taxon>
        <taxon>Hypocreales</taxon>
        <taxon>Nectriaceae</taxon>
        <taxon>Fusarium</taxon>
        <taxon>Fusarium fujikuroi species complex</taxon>
    </lineage>
</organism>
<proteinExistence type="predicted"/>
<evidence type="ECO:0000313" key="3">
    <source>
        <dbReference type="EMBL" id="VTT81787.1"/>
    </source>
</evidence>
<gene>
    <name evidence="3" type="ORF">C2S_12169</name>
</gene>
<sequence>MEINIFIVLTWFLVGVVFASPLVKYNRTGGLGEKLKDSDFPHLEPVDHYRDDPRYPLESSPFSAPAIRNSSFVARRIIQKRPDTEENEPKLDQTRQSGNKTEHEYKPPKPDSHIYVSLDKMEVSEHEKTLAKALLKNFNKTLEETEKENPTGYTQIIENPGMVPSMWRDSIKPHTEEDKDEDKAHEEYDSENEGDSDSDSEDGEDAKKRIKRVSRMIQKRDEEKGKEEEKPYLWPEHNRPKVSKDGKFRYLYSSEGKQYAVATPQHLANETNRHEKAQQEREQQLDIIQHELQKEMDAKLQKEQSRLKHENEMKFNASKPEKDERIARLSLF</sequence>
<feature type="signal peptide" evidence="2">
    <location>
        <begin position="1"/>
        <end position="19"/>
    </location>
</feature>